<keyword evidence="2" id="KW-1185">Reference proteome</keyword>
<evidence type="ECO:0000313" key="2">
    <source>
        <dbReference type="Proteomes" id="UP000248817"/>
    </source>
</evidence>
<dbReference type="AlphaFoldDB" id="A0A2V5IDY5"/>
<gene>
    <name evidence="1" type="ORF">BP00DRAFT_49064</name>
</gene>
<dbReference type="EMBL" id="KZ825587">
    <property type="protein sequence ID" value="PYI26740.1"/>
    <property type="molecule type" value="Genomic_DNA"/>
</dbReference>
<evidence type="ECO:0000313" key="1">
    <source>
        <dbReference type="EMBL" id="PYI26740.1"/>
    </source>
</evidence>
<reference evidence="1 2" key="1">
    <citation type="submission" date="2018-02" db="EMBL/GenBank/DDBJ databases">
        <title>The genomes of Aspergillus section Nigri reveals drivers in fungal speciation.</title>
        <authorList>
            <consortium name="DOE Joint Genome Institute"/>
            <person name="Vesth T.C."/>
            <person name="Nybo J."/>
            <person name="Theobald S."/>
            <person name="Brandl J."/>
            <person name="Frisvad J.C."/>
            <person name="Nielsen K.F."/>
            <person name="Lyhne E.K."/>
            <person name="Kogle M.E."/>
            <person name="Kuo A."/>
            <person name="Riley R."/>
            <person name="Clum A."/>
            <person name="Nolan M."/>
            <person name="Lipzen A."/>
            <person name="Salamov A."/>
            <person name="Henrissat B."/>
            <person name="Wiebenga A."/>
            <person name="De vries R.P."/>
            <person name="Grigoriev I.V."/>
            <person name="Mortensen U.H."/>
            <person name="Andersen M.R."/>
            <person name="Baker S.E."/>
        </authorList>
    </citation>
    <scope>NUCLEOTIDE SEQUENCE [LARGE SCALE GENOMIC DNA]</scope>
    <source>
        <strain evidence="1 2">CBS 114.80</strain>
    </source>
</reference>
<accession>A0A2V5IDY5</accession>
<dbReference type="Proteomes" id="UP000248817">
    <property type="component" value="Unassembled WGS sequence"/>
</dbReference>
<protein>
    <submittedName>
        <fullName evidence="1">Uncharacterized protein</fullName>
    </submittedName>
</protein>
<sequence>MTWAMIILAAAAQARIWVALILSHLLFGFSWYCTVCGDHLTACPQAGTELLDLAHLADHFAVSEGFQQHEWIMDYESRKPCCESDWITALVSRDMDCS</sequence>
<proteinExistence type="predicted"/>
<organism evidence="1 2">
    <name type="scientific">Aspergillus indologenus CBS 114.80</name>
    <dbReference type="NCBI Taxonomy" id="1450541"/>
    <lineage>
        <taxon>Eukaryota</taxon>
        <taxon>Fungi</taxon>
        <taxon>Dikarya</taxon>
        <taxon>Ascomycota</taxon>
        <taxon>Pezizomycotina</taxon>
        <taxon>Eurotiomycetes</taxon>
        <taxon>Eurotiomycetidae</taxon>
        <taxon>Eurotiales</taxon>
        <taxon>Aspergillaceae</taxon>
        <taxon>Aspergillus</taxon>
        <taxon>Aspergillus subgen. Circumdati</taxon>
    </lineage>
</organism>
<name>A0A2V5IDY5_9EURO</name>